<name>A0AAP2DSL9_9BACT</name>
<protein>
    <submittedName>
        <fullName evidence="2">Uncharacterized protein</fullName>
    </submittedName>
</protein>
<reference evidence="2 3" key="1">
    <citation type="submission" date="2021-05" db="EMBL/GenBank/DDBJ databases">
        <title>A Polyphasic approach of four new species of the genus Ohtaekwangia: Ohtaekwangia histidinii sp. nov., Ohtaekwangia cretensis sp. nov., Ohtaekwangia indiensis sp. nov., Ohtaekwangia reichenbachii sp. nov. from diverse environment.</title>
        <authorList>
            <person name="Octaviana S."/>
        </authorList>
    </citation>
    <scope>NUCLEOTIDE SEQUENCE [LARGE SCALE GENOMIC DNA]</scope>
    <source>
        <strain evidence="2 3">PWU4</strain>
    </source>
</reference>
<sequence>MKALDRAIFIGLIFAGVAIFGNFDNSLLDFLVKASAFLIPIGLLNTDWKECSVGTQGHKP</sequence>
<keyword evidence="1" id="KW-0812">Transmembrane</keyword>
<keyword evidence="3" id="KW-1185">Reference proteome</keyword>
<organism evidence="2 3">
    <name type="scientific">Chryseosolibacter histidini</name>
    <dbReference type="NCBI Taxonomy" id="2782349"/>
    <lineage>
        <taxon>Bacteria</taxon>
        <taxon>Pseudomonadati</taxon>
        <taxon>Bacteroidota</taxon>
        <taxon>Cytophagia</taxon>
        <taxon>Cytophagales</taxon>
        <taxon>Chryseotaleaceae</taxon>
        <taxon>Chryseosolibacter</taxon>
    </lineage>
</organism>
<keyword evidence="1" id="KW-0472">Membrane</keyword>
<dbReference type="RefSeq" id="WP_254168792.1">
    <property type="nucleotide sequence ID" value="NZ_JAHESF010000038.1"/>
</dbReference>
<feature type="transmembrane region" description="Helical" evidence="1">
    <location>
        <begin position="7"/>
        <end position="23"/>
    </location>
</feature>
<evidence type="ECO:0000313" key="3">
    <source>
        <dbReference type="Proteomes" id="UP001319200"/>
    </source>
</evidence>
<gene>
    <name evidence="2" type="ORF">KK083_25595</name>
</gene>
<dbReference type="AlphaFoldDB" id="A0AAP2DSL9"/>
<keyword evidence="1" id="KW-1133">Transmembrane helix</keyword>
<dbReference type="EMBL" id="JAHESF010000038">
    <property type="protein sequence ID" value="MBT1700287.1"/>
    <property type="molecule type" value="Genomic_DNA"/>
</dbReference>
<accession>A0AAP2DSL9</accession>
<evidence type="ECO:0000313" key="2">
    <source>
        <dbReference type="EMBL" id="MBT1700287.1"/>
    </source>
</evidence>
<proteinExistence type="predicted"/>
<evidence type="ECO:0000256" key="1">
    <source>
        <dbReference type="SAM" id="Phobius"/>
    </source>
</evidence>
<dbReference type="Proteomes" id="UP001319200">
    <property type="component" value="Unassembled WGS sequence"/>
</dbReference>
<comment type="caution">
    <text evidence="2">The sequence shown here is derived from an EMBL/GenBank/DDBJ whole genome shotgun (WGS) entry which is preliminary data.</text>
</comment>